<keyword evidence="4 6" id="KW-0238">DNA-binding</keyword>
<organism evidence="7 8">
    <name type="scientific">Gallibacter intestinalis</name>
    <dbReference type="NCBI Taxonomy" id="2779356"/>
    <lineage>
        <taxon>Bacteria</taxon>
        <taxon>Bacillati</taxon>
        <taxon>Bacillota</taxon>
        <taxon>Clostridia</taxon>
        <taxon>Eubacteriales</taxon>
        <taxon>Eubacteriaceae</taxon>
        <taxon>Gallibacter</taxon>
    </lineage>
</organism>
<keyword evidence="3 6" id="KW-0815">Transposition</keyword>
<evidence type="ECO:0000256" key="6">
    <source>
        <dbReference type="RuleBase" id="RU365089"/>
    </source>
</evidence>
<dbReference type="PANTHER" id="PTHR33217:SF9">
    <property type="entry name" value="MUTATOR FAMILY TRANSPOSASE"/>
    <property type="match status" value="1"/>
</dbReference>
<dbReference type="PANTHER" id="PTHR33217">
    <property type="entry name" value="TRANSPOSASE FOR INSERTION SEQUENCE ELEMENT IS1081"/>
    <property type="match status" value="1"/>
</dbReference>
<evidence type="ECO:0000256" key="1">
    <source>
        <dbReference type="ARBA" id="ARBA00002190"/>
    </source>
</evidence>
<accession>A0ABR9QY87</accession>
<keyword evidence="6" id="KW-0814">Transposable element</keyword>
<comment type="similarity">
    <text evidence="2 6">Belongs to the transposase mutator family.</text>
</comment>
<dbReference type="InterPro" id="IPR001207">
    <property type="entry name" value="Transposase_mutator"/>
</dbReference>
<dbReference type="EMBL" id="JADCKA010000010">
    <property type="protein sequence ID" value="MBE5035843.1"/>
    <property type="molecule type" value="Genomic_DNA"/>
</dbReference>
<keyword evidence="8" id="KW-1185">Reference proteome</keyword>
<keyword evidence="5 6" id="KW-0233">DNA recombination</keyword>
<evidence type="ECO:0000313" key="7">
    <source>
        <dbReference type="EMBL" id="MBE5035843.1"/>
    </source>
</evidence>
<dbReference type="NCBIfam" id="NF033544">
    <property type="entry name" value="transpos_IS1249"/>
    <property type="match status" value="1"/>
</dbReference>
<dbReference type="RefSeq" id="WP_226385492.1">
    <property type="nucleotide sequence ID" value="NZ_JADCKA010000010.1"/>
</dbReference>
<proteinExistence type="inferred from homology"/>
<dbReference type="InterPro" id="IPR048004">
    <property type="entry name" value="IS1249_transpos"/>
</dbReference>
<evidence type="ECO:0000256" key="2">
    <source>
        <dbReference type="ARBA" id="ARBA00010961"/>
    </source>
</evidence>
<reference evidence="7 8" key="1">
    <citation type="submission" date="2020-10" db="EMBL/GenBank/DDBJ databases">
        <title>ChiBAC.</title>
        <authorList>
            <person name="Zenner C."/>
            <person name="Hitch T.C.A."/>
            <person name="Clavel T."/>
        </authorList>
    </citation>
    <scope>NUCLEOTIDE SEQUENCE [LARGE SCALE GENOMIC DNA]</scope>
    <source>
        <strain evidence="7 8">DSM 108706</strain>
    </source>
</reference>
<name>A0ABR9QY87_9FIRM</name>
<sequence length="374" mass="43764">MKHVICPVCGNNCVRNGKTASGSQRWLCKSCSATFTQKIDNSAKQLKIFLKWLFSKQTQREMPGEGRTFRRKTSMFWDIWPMPPIVESKKDVLYVDGIYLGRKACVLICCDDKHVLGWYLCRYEHSRAWKALLSRIAEPRIVVSDGGTGLPKALRQIWPQAEHQRCTFHAFCQIRRYTTTKPKTSAGFELYNLAKDLLHLKNKEEAEEWTLRFIDWMRRYNSFLSQMTYDEFGNGRPTHERLIKAQRSTLKLIKEGTLFTYLDEELIEEIGRIPATTNQIEGGVNARLREMLRSHRGLSIERRIKAVFWWCYMHSPEPLSANELLKVMPTDKSISDIYRKMTRQEKLSDSIPGWGDAIVWTEFHRSGDYPSYWD</sequence>
<evidence type="ECO:0000256" key="4">
    <source>
        <dbReference type="ARBA" id="ARBA00023125"/>
    </source>
</evidence>
<protein>
    <recommendedName>
        <fullName evidence="6">Mutator family transposase</fullName>
    </recommendedName>
</protein>
<evidence type="ECO:0000313" key="8">
    <source>
        <dbReference type="Proteomes" id="UP001516588"/>
    </source>
</evidence>
<gene>
    <name evidence="7" type="ORF">INF20_06090</name>
</gene>
<dbReference type="Pfam" id="PF00872">
    <property type="entry name" value="Transposase_mut"/>
    <property type="match status" value="1"/>
</dbReference>
<comment type="caution">
    <text evidence="7">The sequence shown here is derived from an EMBL/GenBank/DDBJ whole genome shotgun (WGS) entry which is preliminary data.</text>
</comment>
<comment type="function">
    <text evidence="1 6">Required for the transposition of the insertion element.</text>
</comment>
<dbReference type="Proteomes" id="UP001516588">
    <property type="component" value="Unassembled WGS sequence"/>
</dbReference>
<evidence type="ECO:0000256" key="3">
    <source>
        <dbReference type="ARBA" id="ARBA00022578"/>
    </source>
</evidence>
<evidence type="ECO:0000256" key="5">
    <source>
        <dbReference type="ARBA" id="ARBA00023172"/>
    </source>
</evidence>